<organism evidence="1 2">
    <name type="scientific">Candidatus Nealsonbacteria bacterium CG23_combo_of_CG06-09_8_20_14_all_40_13</name>
    <dbReference type="NCBI Taxonomy" id="1974724"/>
    <lineage>
        <taxon>Bacteria</taxon>
        <taxon>Candidatus Nealsoniibacteriota</taxon>
    </lineage>
</organism>
<accession>A0A2G9YRT2</accession>
<dbReference type="Proteomes" id="UP000231567">
    <property type="component" value="Unassembled WGS sequence"/>
</dbReference>
<protein>
    <submittedName>
        <fullName evidence="1">Uncharacterized protein</fullName>
    </submittedName>
</protein>
<evidence type="ECO:0000313" key="1">
    <source>
        <dbReference type="EMBL" id="PIP21949.1"/>
    </source>
</evidence>
<reference evidence="1 2" key="1">
    <citation type="submission" date="2017-09" db="EMBL/GenBank/DDBJ databases">
        <title>Depth-based differentiation of microbial function through sediment-hosted aquifers and enrichment of novel symbionts in the deep terrestrial subsurface.</title>
        <authorList>
            <person name="Probst A.J."/>
            <person name="Ladd B."/>
            <person name="Jarett J.K."/>
            <person name="Geller-Mcgrath D.E."/>
            <person name="Sieber C.M."/>
            <person name="Emerson J.B."/>
            <person name="Anantharaman K."/>
            <person name="Thomas B.C."/>
            <person name="Malmstrom R."/>
            <person name="Stieglmeier M."/>
            <person name="Klingl A."/>
            <person name="Woyke T."/>
            <person name="Ryan C.M."/>
            <person name="Banfield J.F."/>
        </authorList>
    </citation>
    <scope>NUCLEOTIDE SEQUENCE [LARGE SCALE GENOMIC DNA]</scope>
    <source>
        <strain evidence="1">CG23_combo_of_CG06-09_8_20_14_all_40_13</strain>
    </source>
</reference>
<sequence>MKDTAVIVEIQKGRIAYFKLGLVAFTLEEYSPHQFKMVCQLCRRLHFVYDKGSFKQALSETITEHKLALNLSEIIEALCDEICVVADLAASFAFLFCNPFLTSDVSLN</sequence>
<comment type="caution">
    <text evidence="1">The sequence shown here is derived from an EMBL/GenBank/DDBJ whole genome shotgun (WGS) entry which is preliminary data.</text>
</comment>
<proteinExistence type="predicted"/>
<dbReference type="EMBL" id="PCRM01000004">
    <property type="protein sequence ID" value="PIP21949.1"/>
    <property type="molecule type" value="Genomic_DNA"/>
</dbReference>
<gene>
    <name evidence="1" type="ORF">COX39_00170</name>
</gene>
<dbReference type="AlphaFoldDB" id="A0A2G9YRT2"/>
<evidence type="ECO:0000313" key="2">
    <source>
        <dbReference type="Proteomes" id="UP000231567"/>
    </source>
</evidence>
<name>A0A2G9YRT2_9BACT</name>